<dbReference type="GO" id="GO:0016829">
    <property type="term" value="F:lyase activity"/>
    <property type="evidence" value="ECO:0007669"/>
    <property type="project" value="UniProtKB-KW"/>
</dbReference>
<evidence type="ECO:0000256" key="3">
    <source>
        <dbReference type="ARBA" id="ARBA00022764"/>
    </source>
</evidence>
<evidence type="ECO:0000256" key="4">
    <source>
        <dbReference type="ARBA" id="ARBA00023239"/>
    </source>
</evidence>
<keyword evidence="9" id="KW-1185">Reference proteome</keyword>
<dbReference type="PANTHER" id="PTHR39210">
    <property type="entry name" value="HEPARIN-SULFATE LYASE"/>
    <property type="match status" value="1"/>
</dbReference>
<dbReference type="EMBL" id="SMKX01000110">
    <property type="protein sequence ID" value="TDD52113.1"/>
    <property type="molecule type" value="Genomic_DNA"/>
</dbReference>
<comment type="subcellular location">
    <subcellularLocation>
        <location evidence="1">Periplasm</location>
    </subcellularLocation>
</comment>
<comment type="caution">
    <text evidence="8">The sequence shown here is derived from an EMBL/GenBank/DDBJ whole genome shotgun (WGS) entry which is preliminary data.</text>
</comment>
<organism evidence="8 9">
    <name type="scientific">Kribbella antibiotica</name>
    <dbReference type="NCBI Taxonomy" id="190195"/>
    <lineage>
        <taxon>Bacteria</taxon>
        <taxon>Bacillati</taxon>
        <taxon>Actinomycetota</taxon>
        <taxon>Actinomycetes</taxon>
        <taxon>Propionibacteriales</taxon>
        <taxon>Kribbellaceae</taxon>
        <taxon>Kribbella</taxon>
    </lineage>
</organism>
<dbReference type="GO" id="GO:0042597">
    <property type="term" value="C:periplasmic space"/>
    <property type="evidence" value="ECO:0007669"/>
    <property type="project" value="UniProtKB-SubCell"/>
</dbReference>
<keyword evidence="5" id="KW-0812">Transmembrane</keyword>
<keyword evidence="4" id="KW-0456">Lyase</keyword>
<sequence length="702" mass="75057">MTSVSHISGSLLRVALRDAFRTGYCAGGQKVACVDEFGRLERCFRITSSTSGSGATVGFCWSVLPCTAANAEAAPMGVRTKSIGLGVAGVLVCGVAVAGGAAVMLPRSASKAVPGKAVGSTTLPGTPMSAPALGGPSYPCQGFSGIEKKVPLPALLKDTFAWGNTAPYKVGNGSGDIKWDSDPYQNLSWHLWLHSLRWLGNGVYAMRAGDAKASKHVLAIVKDWVQDNPFSWKSNTSASEATMHRTNVLICVRQALLTQLKVKVLPAEYQWLDEALLTHARYLTDNWSGAHNHGTDQSIALLGIGCTLGRKELMGLAASRLNKAVTQAIDEDGSTNEQAVGYADFNYRLWGRAVDRMKDCGVAPSPAIEARRTALGEWLATATTSTGYMHQIGNTNQQKLPNVPGTPMEFVATQGKSGKKPRLRTAIYKAGYVFGRTGWGEERPYAEESTYSIRFGVARRWHGHQDHTAVTYNWKGHDILVDPGYGGHQADARQEWAKGPAAHNQLTIPTATALAKGPVTRLTGSVSTANSDYFALADQPAEGVDRTRDVLVLKDPDLMITLDRAQSGSNQSYETLWHLAPGQKVTVESGKAVATGGGVRTHLLHIPLGGESGTTTVEEGTPNPPQGWFFKDIFTVSPAPVVKFKHVGQNARILSAIVPAAKADKVSYTTREAGANVVLDLVVGAHRVSVKITPEGRLTRLP</sequence>
<dbReference type="InterPro" id="IPR008929">
    <property type="entry name" value="Chondroitin_lyas"/>
</dbReference>
<proteinExistence type="predicted"/>
<dbReference type="OrthoDB" id="4592556at2"/>
<dbReference type="Pfam" id="PF07940">
    <property type="entry name" value="Hepar_II_III_C"/>
    <property type="match status" value="1"/>
</dbReference>
<accession>A0A4R4Z2I2</accession>
<evidence type="ECO:0000313" key="8">
    <source>
        <dbReference type="EMBL" id="TDD52113.1"/>
    </source>
</evidence>
<dbReference type="PANTHER" id="PTHR39210:SF1">
    <property type="entry name" value="HEPARIN-SULFATE LYASE"/>
    <property type="match status" value="1"/>
</dbReference>
<evidence type="ECO:0000259" key="7">
    <source>
        <dbReference type="Pfam" id="PF16889"/>
    </source>
</evidence>
<evidence type="ECO:0000256" key="2">
    <source>
        <dbReference type="ARBA" id="ARBA00022729"/>
    </source>
</evidence>
<dbReference type="Proteomes" id="UP000295124">
    <property type="component" value="Unassembled WGS sequence"/>
</dbReference>
<keyword evidence="5" id="KW-1133">Transmembrane helix</keyword>
<feature type="transmembrane region" description="Helical" evidence="5">
    <location>
        <begin position="83"/>
        <end position="105"/>
    </location>
</feature>
<dbReference type="Gene3D" id="2.70.98.70">
    <property type="match status" value="1"/>
</dbReference>
<dbReference type="Pfam" id="PF16889">
    <property type="entry name" value="Hepar_II_III_N"/>
    <property type="match status" value="1"/>
</dbReference>
<evidence type="ECO:0000313" key="9">
    <source>
        <dbReference type="Proteomes" id="UP000295124"/>
    </source>
</evidence>
<evidence type="ECO:0000256" key="5">
    <source>
        <dbReference type="SAM" id="Phobius"/>
    </source>
</evidence>
<evidence type="ECO:0000256" key="1">
    <source>
        <dbReference type="ARBA" id="ARBA00004418"/>
    </source>
</evidence>
<dbReference type="InterPro" id="IPR012480">
    <property type="entry name" value="Hepar_II_III_C"/>
</dbReference>
<feature type="domain" description="Heparinase II/III-like C-terminal" evidence="6">
    <location>
        <begin position="460"/>
        <end position="630"/>
    </location>
</feature>
<keyword evidence="5" id="KW-0472">Membrane</keyword>
<gene>
    <name evidence="8" type="ORF">E1263_29565</name>
</gene>
<protein>
    <submittedName>
        <fullName evidence="8">Uncharacterized protein</fullName>
    </submittedName>
</protein>
<name>A0A4R4Z2I2_9ACTN</name>
<dbReference type="SUPFAM" id="SSF48230">
    <property type="entry name" value="Chondroitin AC/alginate lyase"/>
    <property type="match status" value="1"/>
</dbReference>
<keyword evidence="3" id="KW-0574">Periplasm</keyword>
<evidence type="ECO:0000259" key="6">
    <source>
        <dbReference type="Pfam" id="PF07940"/>
    </source>
</evidence>
<reference evidence="8 9" key="1">
    <citation type="submission" date="2019-03" db="EMBL/GenBank/DDBJ databases">
        <title>Draft genome sequences of novel Actinobacteria.</title>
        <authorList>
            <person name="Sahin N."/>
            <person name="Ay H."/>
            <person name="Saygin H."/>
        </authorList>
    </citation>
    <scope>NUCLEOTIDE SEQUENCE [LARGE SCALE GENOMIC DNA]</scope>
    <source>
        <strain evidence="8 9">JCM 13523</strain>
    </source>
</reference>
<dbReference type="AlphaFoldDB" id="A0A4R4Z2I2"/>
<feature type="domain" description="Heparin-sulfate lyase N-terminal" evidence="7">
    <location>
        <begin position="153"/>
        <end position="342"/>
    </location>
</feature>
<dbReference type="InterPro" id="IPR031680">
    <property type="entry name" value="Hepar_II_III_N"/>
</dbReference>
<dbReference type="Gene3D" id="1.50.10.100">
    <property type="entry name" value="Chondroitin AC/alginate lyase"/>
    <property type="match status" value="1"/>
</dbReference>
<keyword evidence="2" id="KW-0732">Signal</keyword>